<reference evidence="2 3" key="3">
    <citation type="journal article" date="2011" name="Nat. Chem. Biol.">
        <title>Reveromycin A biosynthesis uses RevG and RevJ for stereospecific spiroacetal formation.</title>
        <authorList>
            <person name="Takahashi S."/>
            <person name="Toyoda A."/>
            <person name="Sekiyama Y."/>
            <person name="Takagi H."/>
            <person name="Nogawa T."/>
            <person name="Uramoto M."/>
            <person name="Suzuki R."/>
            <person name="Koshino H."/>
            <person name="Kumano T."/>
            <person name="Panthee S."/>
            <person name="Dairi T."/>
            <person name="Ishikawa J."/>
            <person name="Ikeda H."/>
            <person name="Sakaki Y."/>
            <person name="Osada H."/>
        </authorList>
    </citation>
    <scope>NUCLEOTIDE SEQUENCE [LARGE SCALE GENOMIC DNA]</scope>
    <source>
        <strain evidence="2 3">SN-593</strain>
    </source>
</reference>
<proteinExistence type="predicted"/>
<accession>A0A7U3VSD7</accession>
<reference evidence="2 3" key="4">
    <citation type="journal article" date="2020" name="Sci. Rep.">
        <title>beta-carboline chemical signals induce reveromycin production through a LuxR family regulator in Streptomyces sp. SN-593.</title>
        <authorList>
            <person name="Panthee S."/>
            <person name="Kito N."/>
            <person name="Hayashi T."/>
            <person name="Shimizu T."/>
            <person name="Ishikawa J."/>
            <person name="Hamamoto H."/>
            <person name="Osada H."/>
            <person name="Takahashi S."/>
        </authorList>
    </citation>
    <scope>NUCLEOTIDE SEQUENCE [LARGE SCALE GENOMIC DNA]</scope>
    <source>
        <strain evidence="2 3">SN-593</strain>
    </source>
</reference>
<dbReference type="RefSeq" id="WP_202237617.1">
    <property type="nucleotide sequence ID" value="NZ_AP018365.1"/>
</dbReference>
<organism evidence="2 3">
    <name type="scientific">Actinacidiphila reveromycinica</name>
    <dbReference type="NCBI Taxonomy" id="659352"/>
    <lineage>
        <taxon>Bacteria</taxon>
        <taxon>Bacillati</taxon>
        <taxon>Actinomycetota</taxon>
        <taxon>Actinomycetes</taxon>
        <taxon>Kitasatosporales</taxon>
        <taxon>Streptomycetaceae</taxon>
        <taxon>Actinacidiphila</taxon>
    </lineage>
</organism>
<reference evidence="2 3" key="1">
    <citation type="journal article" date="2010" name="J. Bacteriol.">
        <title>Biochemical characterization of a novel indole prenyltransferase from Streptomyces sp. SN-593.</title>
        <authorList>
            <person name="Takahashi S."/>
            <person name="Takagi H."/>
            <person name="Toyoda A."/>
            <person name="Uramoto M."/>
            <person name="Nogawa T."/>
            <person name="Ueki M."/>
            <person name="Sakaki Y."/>
            <person name="Osada H."/>
        </authorList>
    </citation>
    <scope>NUCLEOTIDE SEQUENCE [LARGE SCALE GENOMIC DNA]</scope>
    <source>
        <strain evidence="2 3">SN-593</strain>
    </source>
</reference>
<name>A0A7U3VSD7_9ACTN</name>
<keyword evidence="3" id="KW-1185">Reference proteome</keyword>
<feature type="region of interest" description="Disordered" evidence="1">
    <location>
        <begin position="1"/>
        <end position="29"/>
    </location>
</feature>
<gene>
    <name evidence="2" type="ORF">RVR_9268</name>
</gene>
<evidence type="ECO:0000313" key="2">
    <source>
        <dbReference type="EMBL" id="BBB01725.1"/>
    </source>
</evidence>
<dbReference type="EMBL" id="AP018365">
    <property type="protein sequence ID" value="BBB01725.1"/>
    <property type="molecule type" value="Genomic_DNA"/>
</dbReference>
<dbReference type="Proteomes" id="UP000595703">
    <property type="component" value="Chromosome"/>
</dbReference>
<dbReference type="AlphaFoldDB" id="A0A7U3VSD7"/>
<reference evidence="2 3" key="2">
    <citation type="journal article" date="2011" name="J. Antibiot.">
        <title>Furaquinocins I and J: novel polyketide isoprenoid hybrid compounds from Streptomyces reveromyceticus SN-593.</title>
        <authorList>
            <person name="Panthee S."/>
            <person name="Takahashi S."/>
            <person name="Takagi H."/>
            <person name="Nogawa T."/>
            <person name="Oowada E."/>
            <person name="Uramoto M."/>
            <person name="Osada H."/>
        </authorList>
    </citation>
    <scope>NUCLEOTIDE SEQUENCE [LARGE SCALE GENOMIC DNA]</scope>
    <source>
        <strain evidence="2 3">SN-593</strain>
    </source>
</reference>
<dbReference type="KEGG" id="arev:RVR_9268"/>
<protein>
    <submittedName>
        <fullName evidence="2">Uncharacterized protein</fullName>
    </submittedName>
</protein>
<evidence type="ECO:0000256" key="1">
    <source>
        <dbReference type="SAM" id="MobiDB-lite"/>
    </source>
</evidence>
<evidence type="ECO:0000313" key="3">
    <source>
        <dbReference type="Proteomes" id="UP000595703"/>
    </source>
</evidence>
<sequence>MAAAAPPLDTRRHASAPLPALPKKPLPAGLPREWYVAHNRRLKTMRLTIALLDSGVYEPAQAGNGRIRRTAERIGVHPPSDITCRMVRNLLGYGR</sequence>